<keyword evidence="1 3" id="KW-0378">Hydrolase</keyword>
<evidence type="ECO:0000313" key="3">
    <source>
        <dbReference type="EMBL" id="GAA4404435.1"/>
    </source>
</evidence>
<sequence length="283" mass="30896">MTVPVAHDGLLLPVHDEGPRDGEVVLLLHGFPQDASCWHAVVPHLHEAGLRTLAPDQRGYVPSARPEGRGGYDVDTLVGDALAVLDALGAGRAHVVGHDWGGVLAWHLAARHPHRLASATVLSTPHPGAYAEAMVRSLQPLRSWYTLAVQVPLLPELLLSRTLPAALRAGGLPERDAVRYAARLSSPGDLTGPLEWYRAAGRRALLLRSTDPGPVTVPTTYAWGRRDPALGRRAAERTRRHVRGPYRFVELDEGHWLPERRPGEVADAVLDRVRSTRRQTTPP</sequence>
<dbReference type="Pfam" id="PF00561">
    <property type="entry name" value="Abhydrolase_1"/>
    <property type="match status" value="1"/>
</dbReference>
<dbReference type="PANTHER" id="PTHR43329">
    <property type="entry name" value="EPOXIDE HYDROLASE"/>
    <property type="match status" value="1"/>
</dbReference>
<dbReference type="InterPro" id="IPR000639">
    <property type="entry name" value="Epox_hydrolase-like"/>
</dbReference>
<name>A0ABP8KD45_9MICO</name>
<keyword evidence="3" id="KW-0067">ATP-binding</keyword>
<evidence type="ECO:0000256" key="1">
    <source>
        <dbReference type="ARBA" id="ARBA00022801"/>
    </source>
</evidence>
<feature type="domain" description="AB hydrolase-1" evidence="2">
    <location>
        <begin position="24"/>
        <end position="258"/>
    </location>
</feature>
<dbReference type="PRINTS" id="PR00412">
    <property type="entry name" value="EPOXHYDRLASE"/>
</dbReference>
<dbReference type="InterPro" id="IPR029058">
    <property type="entry name" value="AB_hydrolase_fold"/>
</dbReference>
<evidence type="ECO:0000259" key="2">
    <source>
        <dbReference type="Pfam" id="PF00561"/>
    </source>
</evidence>
<dbReference type="InterPro" id="IPR000073">
    <property type="entry name" value="AB_hydrolase_1"/>
</dbReference>
<proteinExistence type="predicted"/>
<gene>
    <name evidence="3" type="ORF">GCM10023168_17060</name>
</gene>
<keyword evidence="4" id="KW-1185">Reference proteome</keyword>
<dbReference type="Gene3D" id="3.40.50.1820">
    <property type="entry name" value="alpha/beta hydrolase"/>
    <property type="match status" value="1"/>
</dbReference>
<dbReference type="PRINTS" id="PR00111">
    <property type="entry name" value="ABHYDROLASE"/>
</dbReference>
<dbReference type="GO" id="GO:0016787">
    <property type="term" value="F:hydrolase activity"/>
    <property type="evidence" value="ECO:0007669"/>
    <property type="project" value="UniProtKB-KW"/>
</dbReference>
<evidence type="ECO:0000313" key="4">
    <source>
        <dbReference type="Proteomes" id="UP001500945"/>
    </source>
</evidence>
<comment type="caution">
    <text evidence="3">The sequence shown here is derived from an EMBL/GenBank/DDBJ whole genome shotgun (WGS) entry which is preliminary data.</text>
</comment>
<keyword evidence="3" id="KW-0547">Nucleotide-binding</keyword>
<accession>A0ABP8KD45</accession>
<dbReference type="RefSeq" id="WP_345204638.1">
    <property type="nucleotide sequence ID" value="NZ_BAABGM010000011.1"/>
</dbReference>
<dbReference type="EMBL" id="BAABGM010000011">
    <property type="protein sequence ID" value="GAA4404435.1"/>
    <property type="molecule type" value="Genomic_DNA"/>
</dbReference>
<dbReference type="SUPFAM" id="SSF53474">
    <property type="entry name" value="alpha/beta-Hydrolases"/>
    <property type="match status" value="1"/>
</dbReference>
<dbReference type="GO" id="GO:0005524">
    <property type="term" value="F:ATP binding"/>
    <property type="evidence" value="ECO:0007669"/>
    <property type="project" value="UniProtKB-KW"/>
</dbReference>
<protein>
    <submittedName>
        <fullName evidence="3">Alpha/beta fold hydrolase</fullName>
    </submittedName>
</protein>
<dbReference type="Proteomes" id="UP001500945">
    <property type="component" value="Unassembled WGS sequence"/>
</dbReference>
<reference evidence="4" key="1">
    <citation type="journal article" date="2019" name="Int. J. Syst. Evol. Microbiol.">
        <title>The Global Catalogue of Microorganisms (GCM) 10K type strain sequencing project: providing services to taxonomists for standard genome sequencing and annotation.</title>
        <authorList>
            <consortium name="The Broad Institute Genomics Platform"/>
            <consortium name="The Broad Institute Genome Sequencing Center for Infectious Disease"/>
            <person name="Wu L."/>
            <person name="Ma J."/>
        </authorList>
    </citation>
    <scope>NUCLEOTIDE SEQUENCE [LARGE SCALE GENOMIC DNA]</scope>
    <source>
        <strain evidence="4">JCM 17809</strain>
    </source>
</reference>
<organism evidence="3 4">
    <name type="scientific">Fodinibacter luteus</name>
    <dbReference type="NCBI Taxonomy" id="552064"/>
    <lineage>
        <taxon>Bacteria</taxon>
        <taxon>Bacillati</taxon>
        <taxon>Actinomycetota</taxon>
        <taxon>Actinomycetes</taxon>
        <taxon>Micrococcales</taxon>
        <taxon>Intrasporangiaceae</taxon>
        <taxon>Fodinibacter (ex Wang et al. 2009)</taxon>
    </lineage>
</organism>